<feature type="compositionally biased region" description="Basic and acidic residues" evidence="1">
    <location>
        <begin position="54"/>
        <end position="72"/>
    </location>
</feature>
<dbReference type="EMBL" id="CAJNJA010010815">
    <property type="protein sequence ID" value="CAE7262815.1"/>
    <property type="molecule type" value="Genomic_DNA"/>
</dbReference>
<comment type="caution">
    <text evidence="2">The sequence shown here is derived from an EMBL/GenBank/DDBJ whole genome shotgun (WGS) entry which is preliminary data.</text>
</comment>
<feature type="region of interest" description="Disordered" evidence="1">
    <location>
        <begin position="1"/>
        <end position="72"/>
    </location>
</feature>
<proteinExistence type="predicted"/>
<name>A0A812MGW3_9DINO</name>
<accession>A0A812MGW3</accession>
<gene>
    <name evidence="2" type="ORF">SNEC2469_LOCUS6064</name>
</gene>
<evidence type="ECO:0000313" key="2">
    <source>
        <dbReference type="EMBL" id="CAE7262815.1"/>
    </source>
</evidence>
<organism evidence="2 3">
    <name type="scientific">Symbiodinium necroappetens</name>
    <dbReference type="NCBI Taxonomy" id="1628268"/>
    <lineage>
        <taxon>Eukaryota</taxon>
        <taxon>Sar</taxon>
        <taxon>Alveolata</taxon>
        <taxon>Dinophyceae</taxon>
        <taxon>Suessiales</taxon>
        <taxon>Symbiodiniaceae</taxon>
        <taxon>Symbiodinium</taxon>
    </lineage>
</organism>
<sequence>MGSVQHLGTPGRAERASGFRIPPLQEDSRPQPGAVRRVSVGGRQERGLGTPGQQDHRAVVRPDQESEGCLREPHVLEVRGRLDTVFRKLSSEP</sequence>
<protein>
    <submittedName>
        <fullName evidence="2">Uncharacterized protein</fullName>
    </submittedName>
</protein>
<dbReference type="AlphaFoldDB" id="A0A812MGW3"/>
<keyword evidence="3" id="KW-1185">Reference proteome</keyword>
<evidence type="ECO:0000256" key="1">
    <source>
        <dbReference type="SAM" id="MobiDB-lite"/>
    </source>
</evidence>
<evidence type="ECO:0000313" key="3">
    <source>
        <dbReference type="Proteomes" id="UP000601435"/>
    </source>
</evidence>
<dbReference type="Proteomes" id="UP000601435">
    <property type="component" value="Unassembled WGS sequence"/>
</dbReference>
<reference evidence="2" key="1">
    <citation type="submission" date="2021-02" db="EMBL/GenBank/DDBJ databases">
        <authorList>
            <person name="Dougan E. K."/>
            <person name="Rhodes N."/>
            <person name="Thang M."/>
            <person name="Chan C."/>
        </authorList>
    </citation>
    <scope>NUCLEOTIDE SEQUENCE</scope>
</reference>